<keyword evidence="1" id="KW-0812">Transmembrane</keyword>
<keyword evidence="1" id="KW-1133">Transmembrane helix</keyword>
<feature type="transmembrane region" description="Helical" evidence="1">
    <location>
        <begin position="36"/>
        <end position="57"/>
    </location>
</feature>
<dbReference type="EMBL" id="CAJPEV010004208">
    <property type="protein sequence ID" value="CAG0901402.1"/>
    <property type="molecule type" value="Genomic_DNA"/>
</dbReference>
<sequence>MYTSLQVIAVITIDVLIQDFVRNGATSGPARATANAAIFFLLMIIYLVCSLVLIYAAEKVKSEKAPLAMADCTPTGNGGIDGRNGSRKHWTHIRRFQHLLLSASDPFLLQCRGHTDVHHIMVPDLLVGGGGRKLPEARNAGHHAATQQLARLVPPSKEFLRNADLLGRAIRTPSLIRFLCSRMMHTHYSKE</sequence>
<evidence type="ECO:0000256" key="1">
    <source>
        <dbReference type="SAM" id="Phobius"/>
    </source>
</evidence>
<organism evidence="2">
    <name type="scientific">Darwinula stevensoni</name>
    <dbReference type="NCBI Taxonomy" id="69355"/>
    <lineage>
        <taxon>Eukaryota</taxon>
        <taxon>Metazoa</taxon>
        <taxon>Ecdysozoa</taxon>
        <taxon>Arthropoda</taxon>
        <taxon>Crustacea</taxon>
        <taxon>Oligostraca</taxon>
        <taxon>Ostracoda</taxon>
        <taxon>Podocopa</taxon>
        <taxon>Podocopida</taxon>
        <taxon>Darwinulocopina</taxon>
        <taxon>Darwinuloidea</taxon>
        <taxon>Darwinulidae</taxon>
        <taxon>Darwinula</taxon>
    </lineage>
</organism>
<dbReference type="Proteomes" id="UP000677054">
    <property type="component" value="Unassembled WGS sequence"/>
</dbReference>
<gene>
    <name evidence="2" type="ORF">DSTB1V02_LOCUS11978</name>
</gene>
<protein>
    <submittedName>
        <fullName evidence="2">Uncharacterized protein</fullName>
    </submittedName>
</protein>
<dbReference type="EMBL" id="LR903725">
    <property type="protein sequence ID" value="CAD7252220.1"/>
    <property type="molecule type" value="Genomic_DNA"/>
</dbReference>
<keyword evidence="1" id="KW-0472">Membrane</keyword>
<reference evidence="2" key="1">
    <citation type="submission" date="2020-11" db="EMBL/GenBank/DDBJ databases">
        <authorList>
            <person name="Tran Van P."/>
        </authorList>
    </citation>
    <scope>NUCLEOTIDE SEQUENCE</scope>
</reference>
<proteinExistence type="predicted"/>
<dbReference type="AlphaFoldDB" id="A0A7R9AEF1"/>
<evidence type="ECO:0000313" key="2">
    <source>
        <dbReference type="EMBL" id="CAD7252220.1"/>
    </source>
</evidence>
<name>A0A7R9AEF1_9CRUS</name>
<evidence type="ECO:0000313" key="3">
    <source>
        <dbReference type="Proteomes" id="UP000677054"/>
    </source>
</evidence>
<keyword evidence="3" id="KW-1185">Reference proteome</keyword>
<accession>A0A7R9AEF1</accession>